<dbReference type="PANTHER" id="PTHR46538">
    <property type="entry name" value="PROTEIN KINASE DOMAIN-CONTAINING PROTEIN"/>
    <property type="match status" value="1"/>
</dbReference>
<dbReference type="OMA" id="ILASCKH"/>
<dbReference type="Gene3D" id="1.10.510.10">
    <property type="entry name" value="Transferase(Phosphotransferase) domain 1"/>
    <property type="match status" value="1"/>
</dbReference>
<dbReference type="PROSITE" id="PS00108">
    <property type="entry name" value="PROTEIN_KINASE_ST"/>
    <property type="match status" value="1"/>
</dbReference>
<sequence length="213" mass="23787">GLVLFLFNLLPQAQNKVTGVLAAAKVIVTQSEEELDDYVVEIDILASCKHPHIVKLLDALYCDGRLWILIEFCPGGAVDAAILELEKGLTEEQIKVACKQILQALDYLHSCKIIHRDLKAGNVLLTLEGSIKLADFGVSAQNSCTLQRRTSFIGTPYWMAPEVVQCETSKENPYDYKADIWSLGITLIEMAEMEPPYHELNPMRVLLKITKSQ</sequence>
<dbReference type="GO" id="GO:0005524">
    <property type="term" value="F:ATP binding"/>
    <property type="evidence" value="ECO:0007669"/>
    <property type="project" value="InterPro"/>
</dbReference>
<reference evidence="2" key="1">
    <citation type="submission" date="2025-08" db="UniProtKB">
        <authorList>
            <consortium name="Ensembl"/>
        </authorList>
    </citation>
    <scope>IDENTIFICATION</scope>
</reference>
<dbReference type="PANTHER" id="PTHR46538:SF4">
    <property type="entry name" value="NON-SPECIFIC SERINE_THREONINE PROTEIN KINASE"/>
    <property type="match status" value="1"/>
</dbReference>
<dbReference type="Pfam" id="PF00069">
    <property type="entry name" value="Pkinase"/>
    <property type="match status" value="1"/>
</dbReference>
<name>A0A8D0L3M0_SPHPU</name>
<dbReference type="AlphaFoldDB" id="A0A8D0L3M0"/>
<organism evidence="2 3">
    <name type="scientific">Sphenodon punctatus</name>
    <name type="common">Tuatara</name>
    <name type="synonym">Hatteria punctata</name>
    <dbReference type="NCBI Taxonomy" id="8508"/>
    <lineage>
        <taxon>Eukaryota</taxon>
        <taxon>Metazoa</taxon>
        <taxon>Chordata</taxon>
        <taxon>Craniata</taxon>
        <taxon>Vertebrata</taxon>
        <taxon>Euteleostomi</taxon>
        <taxon>Lepidosauria</taxon>
        <taxon>Sphenodontia</taxon>
        <taxon>Sphenodontidae</taxon>
        <taxon>Sphenodon</taxon>
    </lineage>
</organism>
<protein>
    <recommendedName>
        <fullName evidence="1">Protein kinase domain-containing protein</fullName>
    </recommendedName>
</protein>
<dbReference type="Gene3D" id="3.30.200.20">
    <property type="entry name" value="Phosphorylase Kinase, domain 1"/>
    <property type="match status" value="1"/>
</dbReference>
<dbReference type="InterPro" id="IPR011009">
    <property type="entry name" value="Kinase-like_dom_sf"/>
</dbReference>
<dbReference type="InterPro" id="IPR000719">
    <property type="entry name" value="Prot_kinase_dom"/>
</dbReference>
<feature type="domain" description="Protein kinase" evidence="1">
    <location>
        <begin position="1"/>
        <end position="213"/>
    </location>
</feature>
<proteinExistence type="predicted"/>
<dbReference type="SMART" id="SM00220">
    <property type="entry name" value="S_TKc"/>
    <property type="match status" value="1"/>
</dbReference>
<accession>A0A8D0L3M0</accession>
<dbReference type="PROSITE" id="PS50011">
    <property type="entry name" value="PROTEIN_KINASE_DOM"/>
    <property type="match status" value="1"/>
</dbReference>
<evidence type="ECO:0000313" key="2">
    <source>
        <dbReference type="Ensembl" id="ENSSPUP00000005127.1"/>
    </source>
</evidence>
<dbReference type="GeneTree" id="ENSGT00940000156818"/>
<reference evidence="2" key="2">
    <citation type="submission" date="2025-09" db="UniProtKB">
        <authorList>
            <consortium name="Ensembl"/>
        </authorList>
    </citation>
    <scope>IDENTIFICATION</scope>
</reference>
<evidence type="ECO:0000259" key="1">
    <source>
        <dbReference type="PROSITE" id="PS50011"/>
    </source>
</evidence>
<keyword evidence="3" id="KW-1185">Reference proteome</keyword>
<dbReference type="InterPro" id="IPR051585">
    <property type="entry name" value="STE20_Ser/Thr_Kinases"/>
</dbReference>
<dbReference type="SUPFAM" id="SSF56112">
    <property type="entry name" value="Protein kinase-like (PK-like)"/>
    <property type="match status" value="1"/>
</dbReference>
<dbReference type="GO" id="GO:0004672">
    <property type="term" value="F:protein kinase activity"/>
    <property type="evidence" value="ECO:0007669"/>
    <property type="project" value="InterPro"/>
</dbReference>
<dbReference type="InterPro" id="IPR008271">
    <property type="entry name" value="Ser/Thr_kinase_AS"/>
</dbReference>
<dbReference type="Proteomes" id="UP000694392">
    <property type="component" value="Unplaced"/>
</dbReference>
<dbReference type="Ensembl" id="ENSSPUT00000005451.1">
    <property type="protein sequence ID" value="ENSSPUP00000005127.1"/>
    <property type="gene ID" value="ENSSPUG00000003971.1"/>
</dbReference>
<evidence type="ECO:0000313" key="3">
    <source>
        <dbReference type="Proteomes" id="UP000694392"/>
    </source>
</evidence>